<dbReference type="InterPro" id="IPR052338">
    <property type="entry name" value="Transposase_5"/>
</dbReference>
<dbReference type="Proteomes" id="UP000095282">
    <property type="component" value="Unplaced"/>
</dbReference>
<dbReference type="GO" id="GO:0003676">
    <property type="term" value="F:nucleic acid binding"/>
    <property type="evidence" value="ECO:0007669"/>
    <property type="project" value="InterPro"/>
</dbReference>
<dbReference type="PANTHER" id="PTHR23022:SF134">
    <property type="entry name" value="TRANSPOSABLE ELEMENT TC1 TRANSPOSASE"/>
    <property type="match status" value="1"/>
</dbReference>
<protein>
    <submittedName>
        <fullName evidence="3">DDE_3 domain-containing protein</fullName>
    </submittedName>
</protein>
<dbReference type="WBParaSite" id="Csp11.Scaffold630.g20254.t4">
    <property type="protein sequence ID" value="Csp11.Scaffold630.g20254.t4"/>
    <property type="gene ID" value="Csp11.Scaffold630.g20254"/>
</dbReference>
<organism evidence="2 3">
    <name type="scientific">Caenorhabditis tropicalis</name>
    <dbReference type="NCBI Taxonomy" id="1561998"/>
    <lineage>
        <taxon>Eukaryota</taxon>
        <taxon>Metazoa</taxon>
        <taxon>Ecdysozoa</taxon>
        <taxon>Nematoda</taxon>
        <taxon>Chromadorea</taxon>
        <taxon>Rhabditida</taxon>
        <taxon>Rhabditina</taxon>
        <taxon>Rhabditomorpha</taxon>
        <taxon>Rhabditoidea</taxon>
        <taxon>Rhabditidae</taxon>
        <taxon>Peloderinae</taxon>
        <taxon>Caenorhabditis</taxon>
    </lineage>
</organism>
<dbReference type="InterPro" id="IPR038717">
    <property type="entry name" value="Tc1-like_DDE_dom"/>
</dbReference>
<proteinExistence type="predicted"/>
<feature type="domain" description="Tc1-like transposase DDE" evidence="1">
    <location>
        <begin position="100"/>
        <end position="203"/>
    </location>
</feature>
<dbReference type="AlphaFoldDB" id="A0A1I7UX96"/>
<dbReference type="PANTHER" id="PTHR23022">
    <property type="entry name" value="TRANSPOSABLE ELEMENT-RELATED"/>
    <property type="match status" value="1"/>
</dbReference>
<evidence type="ECO:0000313" key="2">
    <source>
        <dbReference type="Proteomes" id="UP000095282"/>
    </source>
</evidence>
<accession>A0A1I7UX96</accession>
<reference evidence="3" key="1">
    <citation type="submission" date="2016-11" db="UniProtKB">
        <authorList>
            <consortium name="WormBaseParasite"/>
        </authorList>
    </citation>
    <scope>IDENTIFICATION</scope>
</reference>
<dbReference type="Pfam" id="PF13358">
    <property type="entry name" value="DDE_3"/>
    <property type="match status" value="1"/>
</dbReference>
<dbReference type="STRING" id="1561998.A0A1I7UX96"/>
<evidence type="ECO:0000259" key="1">
    <source>
        <dbReference type="Pfam" id="PF13358"/>
    </source>
</evidence>
<keyword evidence="2" id="KW-1185">Reference proteome</keyword>
<name>A0A1I7UX96_9PELO</name>
<dbReference type="InterPro" id="IPR036397">
    <property type="entry name" value="RNaseH_sf"/>
</dbReference>
<dbReference type="Gene3D" id="3.30.420.10">
    <property type="entry name" value="Ribonuclease H-like superfamily/Ribonuclease H"/>
    <property type="match status" value="1"/>
</dbReference>
<sequence length="248" mass="28427">MLRRVSAGCPFFVQITEIMNAHARRSDNKMMLLMLRKGVFVQKSPGRPRKTNHLTDRNIVMTSRMNPRLSAGEISAMVDGPMTPVPHVRTWKSVKHGGGSICVWGCFSACGMGPLVRISGLMDRFQYESILENHMRPFARQSIGRSFIYQQDNDPKHTSLHVRNWFSRRHVNVLSWPSQSPDLNVIEPLWEELERRLKGKFASNMDQKFAQLQAAWSQIPQSTIDALIDSMPRRCQAVIDNKGYPTKY</sequence>
<evidence type="ECO:0000313" key="3">
    <source>
        <dbReference type="WBParaSite" id="Csp11.Scaffold630.g20254.t4"/>
    </source>
</evidence>